<feature type="coiled-coil region" evidence="1">
    <location>
        <begin position="185"/>
        <end position="212"/>
    </location>
</feature>
<feature type="compositionally biased region" description="Polar residues" evidence="2">
    <location>
        <begin position="38"/>
        <end position="58"/>
    </location>
</feature>
<gene>
    <name evidence="3" type="ORF">AB675_5348</name>
</gene>
<protein>
    <submittedName>
        <fullName evidence="3">Uncharacterized protein</fullName>
    </submittedName>
</protein>
<dbReference type="VEuPathDB" id="FungiDB:AB675_5348"/>
<reference evidence="3 4" key="1">
    <citation type="submission" date="2015-06" db="EMBL/GenBank/DDBJ databases">
        <title>Draft genome of the ant-associated black yeast Phialophora attae CBS 131958.</title>
        <authorList>
            <person name="Moreno L.F."/>
            <person name="Stielow B.J."/>
            <person name="de Hoog S."/>
            <person name="Vicente V.A."/>
            <person name="Weiss V.A."/>
            <person name="de Vries M."/>
            <person name="Cruz L.M."/>
            <person name="Souza E.M."/>
        </authorList>
    </citation>
    <scope>NUCLEOTIDE SEQUENCE [LARGE SCALE GENOMIC DNA]</scope>
    <source>
        <strain evidence="3 4">CBS 131958</strain>
    </source>
</reference>
<feature type="region of interest" description="Disordered" evidence="2">
    <location>
        <begin position="33"/>
        <end position="82"/>
    </location>
</feature>
<accession>A0A0N1HCD5</accession>
<dbReference type="RefSeq" id="XP_018001929.1">
    <property type="nucleotide sequence ID" value="XM_018145554.1"/>
</dbReference>
<evidence type="ECO:0000256" key="1">
    <source>
        <dbReference type="SAM" id="Coils"/>
    </source>
</evidence>
<proteinExistence type="predicted"/>
<name>A0A0N1HCD5_9EURO</name>
<evidence type="ECO:0000313" key="3">
    <source>
        <dbReference type="EMBL" id="KPI41966.1"/>
    </source>
</evidence>
<dbReference type="GeneID" id="28737434"/>
<dbReference type="AlphaFoldDB" id="A0A0N1HCD5"/>
<keyword evidence="4" id="KW-1185">Reference proteome</keyword>
<sequence>MSHPTPRGPGVMFPSAEIPQSIETHMSEAQPFLDDTSTKPAFSFTLNQNSSTPATSQHFPDIHPVPTGSFEGTDNNIRPAGNRAVNWSIPPYSSFGVPHAEAGSQPGADVDMEELTRQHVKNTFDVIEQELSSVLKTVNAHGQAINENHNQIELQGRELTKQESARVIMNASINAVRFDLDDLKVELATKDKQRAAREKQQALQNEEQLSEAAALKSRIDNLGVAASVFQFNHEVHHGFRVQQEAFNSAQNSRLTTLESSKTSASIAINKLERDSAMQEQARVARERKDRTLHLRVLELETKLASETNARIALEGKVASVENAIKIEEAARLALEADFALHKRSSINDRRQFEHDLAAEKDGRLELEDARSDLEADIAVLKDAQISNERSITKVVRQVATANDGTSDVHQELATLKSDVAVMTREQNELKQLRASFINARLAQATIIGNLNIVMRKGDAIENRSPDLSCQIEAKLSNCKSLSRLDELLGVKSASHFRQIFQFPQAVLAKVYRFTRAHLQRSSGEKIVMEGADPAQFQEWVESEAIAESVLLRAAIDIVVTTDAAVADRWRKEGKSVAKGLDNASIATSGVLSFI</sequence>
<comment type="caution">
    <text evidence="3">The sequence shown here is derived from an EMBL/GenBank/DDBJ whole genome shotgun (WGS) entry which is preliminary data.</text>
</comment>
<evidence type="ECO:0000256" key="2">
    <source>
        <dbReference type="SAM" id="MobiDB-lite"/>
    </source>
</evidence>
<dbReference type="Proteomes" id="UP000038010">
    <property type="component" value="Unassembled WGS sequence"/>
</dbReference>
<dbReference type="EMBL" id="LFJN01000008">
    <property type="protein sequence ID" value="KPI41966.1"/>
    <property type="molecule type" value="Genomic_DNA"/>
</dbReference>
<organism evidence="3 4">
    <name type="scientific">Cyphellophora attinorum</name>
    <dbReference type="NCBI Taxonomy" id="1664694"/>
    <lineage>
        <taxon>Eukaryota</taxon>
        <taxon>Fungi</taxon>
        <taxon>Dikarya</taxon>
        <taxon>Ascomycota</taxon>
        <taxon>Pezizomycotina</taxon>
        <taxon>Eurotiomycetes</taxon>
        <taxon>Chaetothyriomycetidae</taxon>
        <taxon>Chaetothyriales</taxon>
        <taxon>Cyphellophoraceae</taxon>
        <taxon>Cyphellophora</taxon>
    </lineage>
</organism>
<keyword evidence="1" id="KW-0175">Coiled coil</keyword>
<evidence type="ECO:0000313" key="4">
    <source>
        <dbReference type="Proteomes" id="UP000038010"/>
    </source>
</evidence>